<evidence type="ECO:0000256" key="7">
    <source>
        <dbReference type="SAM" id="Phobius"/>
    </source>
</evidence>
<evidence type="ECO:0000313" key="10">
    <source>
        <dbReference type="EMBL" id="QNO52395.1"/>
    </source>
</evidence>
<feature type="transmembrane region" description="Helical" evidence="7">
    <location>
        <begin position="473"/>
        <end position="490"/>
    </location>
</feature>
<dbReference type="Pfam" id="PF01094">
    <property type="entry name" value="ANF_receptor"/>
    <property type="match status" value="1"/>
</dbReference>
<dbReference type="GO" id="GO:0030115">
    <property type="term" value="C:S-layer"/>
    <property type="evidence" value="ECO:0007669"/>
    <property type="project" value="UniProtKB-SubCell"/>
</dbReference>
<feature type="domain" description="Receptor ligand binding region" evidence="8">
    <location>
        <begin position="53"/>
        <end position="400"/>
    </location>
</feature>
<dbReference type="InterPro" id="IPR028082">
    <property type="entry name" value="Peripla_BP_I"/>
</dbReference>
<dbReference type="InterPro" id="IPR026371">
    <property type="entry name" value="PGF_CTERM"/>
</dbReference>
<dbReference type="SUPFAM" id="SSF53822">
    <property type="entry name" value="Periplasmic binding protein-like I"/>
    <property type="match status" value="1"/>
</dbReference>
<dbReference type="Pfam" id="PF18204">
    <property type="entry name" value="PGF-CTERM"/>
    <property type="match status" value="1"/>
</dbReference>
<feature type="compositionally biased region" description="Pro residues" evidence="6">
    <location>
        <begin position="445"/>
        <end position="457"/>
    </location>
</feature>
<evidence type="ECO:0000256" key="2">
    <source>
        <dbReference type="ARBA" id="ARBA00022692"/>
    </source>
</evidence>
<dbReference type="PANTHER" id="PTHR30483">
    <property type="entry name" value="LEUCINE-SPECIFIC-BINDING PROTEIN"/>
    <property type="match status" value="1"/>
</dbReference>
<reference evidence="10" key="1">
    <citation type="submission" date="2020-06" db="EMBL/GenBank/DDBJ databases">
        <title>Unique genomic features of the anaerobic methanotrophic archaea.</title>
        <authorList>
            <person name="Chadwick G.L."/>
            <person name="Skennerton C.T."/>
            <person name="Laso-Perez R."/>
            <person name="Leu A.O."/>
            <person name="Speth D.R."/>
            <person name="Yu H."/>
            <person name="Morgan-Lang C."/>
            <person name="Hatzenpichler R."/>
            <person name="Goudeau D."/>
            <person name="Malmstrom R."/>
            <person name="Brazelton W.J."/>
            <person name="Woyke T."/>
            <person name="Hallam S.J."/>
            <person name="Tyson G.W."/>
            <person name="Wegener G."/>
            <person name="Boetius A."/>
            <person name="Orphan V."/>
        </authorList>
    </citation>
    <scope>NUCLEOTIDE SEQUENCE</scope>
</reference>
<feature type="region of interest" description="Disordered" evidence="6">
    <location>
        <begin position="423"/>
        <end position="473"/>
    </location>
</feature>
<keyword evidence="5 7" id="KW-0472">Membrane</keyword>
<keyword evidence="2 7" id="KW-0812">Transmembrane</keyword>
<accession>A0A7G9YWL1</accession>
<feature type="domain" description="PGF-CTERM archaeal protein-sorting signal" evidence="9">
    <location>
        <begin position="472"/>
        <end position="493"/>
    </location>
</feature>
<evidence type="ECO:0000256" key="5">
    <source>
        <dbReference type="ARBA" id="ARBA00023136"/>
    </source>
</evidence>
<name>A0A7G9YWL1_9EURY</name>
<dbReference type="NCBIfam" id="TIGR04126">
    <property type="entry name" value="PGF_CTERM"/>
    <property type="match status" value="1"/>
</dbReference>
<dbReference type="CDD" id="cd06346">
    <property type="entry name" value="PBP1_ABC_ligand_binding-like"/>
    <property type="match status" value="1"/>
</dbReference>
<evidence type="ECO:0000256" key="6">
    <source>
        <dbReference type="SAM" id="MobiDB-lite"/>
    </source>
</evidence>
<dbReference type="EMBL" id="MT631509">
    <property type="protein sequence ID" value="QNO52395.1"/>
    <property type="molecule type" value="Genomic_DNA"/>
</dbReference>
<dbReference type="Gene3D" id="3.40.50.2300">
    <property type="match status" value="2"/>
</dbReference>
<dbReference type="GO" id="GO:0005886">
    <property type="term" value="C:plasma membrane"/>
    <property type="evidence" value="ECO:0007669"/>
    <property type="project" value="UniProtKB-SubCell"/>
</dbReference>
<evidence type="ECO:0000256" key="4">
    <source>
        <dbReference type="ARBA" id="ARBA00022989"/>
    </source>
</evidence>
<keyword evidence="3" id="KW-0732">Signal</keyword>
<dbReference type="InterPro" id="IPR051010">
    <property type="entry name" value="BCAA_transport"/>
</dbReference>
<evidence type="ECO:0000259" key="9">
    <source>
        <dbReference type="Pfam" id="PF18204"/>
    </source>
</evidence>
<keyword evidence="4 7" id="KW-1133">Transmembrane helix</keyword>
<dbReference type="InterPro" id="IPR001828">
    <property type="entry name" value="ANF_lig-bd_rcpt"/>
</dbReference>
<protein>
    <submittedName>
        <fullName evidence="10">Uncharacterized protein</fullName>
    </submittedName>
</protein>
<sequence>MKTKGIVEGLVIATFVLAIFLPGGVVGAEDVCIGVLYAETGDLGIYGKPEIDAMKLAVKEVNENGGVLGGKRLNLIIKDTETSGVTAVEKAHELVDLHKVPVIIGTSSSGPCMAIIDYTTSNGVLLISPAVTSPEFTTYPDNNLFFRTCPSDELQGKAMARLAIKQGYKTASTLVIWNSYGIGFEESFTKAFKALRGKVLESKKYDPTATKFDSGVEKVAAVNPDFVMLCAYPKTGSTILKTAYEKGYMENTDWLLSEGLMDDTLADMVGKDKAGNYIIAGLKGTAPDLRVVGPAYEAFKQNYTAEYGREPTEGYCPFCPNSYDAVAVVALAIENIEKAGDTSSGTAIRDSLKEVARPPGKKVSDIGEALRLIRKGWDIDYQGASGGLNFDENGDVMGSYCEWSIADDGTVVLGNPIELKGPVVMPTPSPGPISSPTPTTAPTSTPTPAPSPSPTPTPTAAAPTPTPTPTPPGFEAVFAIASLLAIAYFVRRRERA</sequence>
<evidence type="ECO:0000259" key="8">
    <source>
        <dbReference type="Pfam" id="PF01094"/>
    </source>
</evidence>
<dbReference type="AlphaFoldDB" id="A0A7G9YWL1"/>
<dbReference type="PANTHER" id="PTHR30483:SF6">
    <property type="entry name" value="PERIPLASMIC BINDING PROTEIN OF ABC TRANSPORTER FOR NATURAL AMINO ACIDS"/>
    <property type="match status" value="1"/>
</dbReference>
<feature type="compositionally biased region" description="Pro residues" evidence="6">
    <location>
        <begin position="425"/>
        <end position="435"/>
    </location>
</feature>
<organism evidence="10">
    <name type="scientific">Candidatus Methanophagaceae archaeon ANME-1 ERB6</name>
    <dbReference type="NCBI Taxonomy" id="2759912"/>
    <lineage>
        <taxon>Archaea</taxon>
        <taxon>Methanobacteriati</taxon>
        <taxon>Methanobacteriota</taxon>
        <taxon>Stenosarchaea group</taxon>
        <taxon>Methanomicrobia</taxon>
        <taxon>Candidatus Methanophagales</taxon>
        <taxon>Candidatus Methanophagaceae</taxon>
    </lineage>
</organism>
<evidence type="ECO:0000256" key="1">
    <source>
        <dbReference type="ARBA" id="ARBA00004370"/>
    </source>
</evidence>
<comment type="subcellular location">
    <subcellularLocation>
        <location evidence="1">Membrane</location>
    </subcellularLocation>
</comment>
<evidence type="ECO:0000256" key="3">
    <source>
        <dbReference type="ARBA" id="ARBA00022729"/>
    </source>
</evidence>
<gene>
    <name evidence="10" type="ORF">IAKEDICC_00016</name>
</gene>
<proteinExistence type="predicted"/>